<name>A0A1F5FFL0_9BACT</name>
<proteinExistence type="predicted"/>
<dbReference type="Gene3D" id="3.90.550.10">
    <property type="entry name" value="Spore Coat Polysaccharide Biosynthesis Protein SpsA, Chain A"/>
    <property type="match status" value="1"/>
</dbReference>
<feature type="domain" description="Glycosyltransferase 2-like" evidence="2">
    <location>
        <begin position="7"/>
        <end position="157"/>
    </location>
</feature>
<dbReference type="AlphaFoldDB" id="A0A1F5FFL0"/>
<gene>
    <name evidence="4" type="ORF">A2Y64_05840</name>
</gene>
<keyword evidence="1" id="KW-1133">Transmembrane helix</keyword>
<evidence type="ECO:0000259" key="3">
    <source>
        <dbReference type="Pfam" id="PF13632"/>
    </source>
</evidence>
<keyword evidence="1" id="KW-0472">Membrane</keyword>
<protein>
    <recommendedName>
        <fullName evidence="2 3">Glycosyltransferase 2-like domain-containing protein</fullName>
    </recommendedName>
</protein>
<dbReference type="SUPFAM" id="SSF53448">
    <property type="entry name" value="Nucleotide-diphospho-sugar transferases"/>
    <property type="match status" value="1"/>
</dbReference>
<feature type="domain" description="Glycosyltransferase 2-like" evidence="3">
    <location>
        <begin position="173"/>
        <end position="227"/>
    </location>
</feature>
<dbReference type="EMBL" id="MFAF01000038">
    <property type="protein sequence ID" value="OGD78386.1"/>
    <property type="molecule type" value="Genomic_DNA"/>
</dbReference>
<dbReference type="InterPro" id="IPR001173">
    <property type="entry name" value="Glyco_trans_2-like"/>
</dbReference>
<dbReference type="STRING" id="1817816.A2Y64_05840"/>
<dbReference type="PANTHER" id="PTHR43179">
    <property type="entry name" value="RHAMNOSYLTRANSFERASE WBBL"/>
    <property type="match status" value="1"/>
</dbReference>
<accession>A0A1F5FFL0</accession>
<dbReference type="CDD" id="cd04186">
    <property type="entry name" value="GT_2_like_c"/>
    <property type="match status" value="1"/>
</dbReference>
<reference evidence="4 5" key="1">
    <citation type="journal article" date="2016" name="Nat. Commun.">
        <title>Thousands of microbial genomes shed light on interconnected biogeochemical processes in an aquifer system.</title>
        <authorList>
            <person name="Anantharaman K."/>
            <person name="Brown C.T."/>
            <person name="Hug L.A."/>
            <person name="Sharon I."/>
            <person name="Castelle C.J."/>
            <person name="Probst A.J."/>
            <person name="Thomas B.C."/>
            <person name="Singh A."/>
            <person name="Wilkins M.J."/>
            <person name="Karaoz U."/>
            <person name="Brodie E.L."/>
            <person name="Williams K.H."/>
            <person name="Hubbard S.S."/>
            <person name="Banfield J.F."/>
        </authorList>
    </citation>
    <scope>NUCLEOTIDE SEQUENCE [LARGE SCALE GENOMIC DNA]</scope>
</reference>
<sequence>MGPPVLSVVVVSYRSREFLAGCLDSIFESGGVADPEVVVVDNGSGDGSVEMLRRRCPGVSVIANPDNRGFARAANQGLRRASGSYRMLLNPDMVVQEGALAELVGFMEANPDCGMAGGNGLDPSGRPQPQFTRSIPTPLTALYHFLKLDTFFPKSRRFGRYNYTYADRETSFDVEALSGSCIVVRGEALARVGLLDERFPMYAEDLDWCLRFARGGWRVSYVHTARFIHFHGRSSRKNLLWTRRQFYLTMHAFHKKNLRGSYPGAVNLLVDAGILVALGLGLLRAHFSRS</sequence>
<dbReference type="InterPro" id="IPR029044">
    <property type="entry name" value="Nucleotide-diphossugar_trans"/>
</dbReference>
<dbReference type="Proteomes" id="UP000177187">
    <property type="component" value="Unassembled WGS sequence"/>
</dbReference>
<evidence type="ECO:0000259" key="2">
    <source>
        <dbReference type="Pfam" id="PF00535"/>
    </source>
</evidence>
<evidence type="ECO:0000256" key="1">
    <source>
        <dbReference type="SAM" id="Phobius"/>
    </source>
</evidence>
<organism evidence="4 5">
    <name type="scientific">Candidatus Coatesbacteria bacterium RBG_13_66_14</name>
    <dbReference type="NCBI Taxonomy" id="1817816"/>
    <lineage>
        <taxon>Bacteria</taxon>
        <taxon>Candidatus Coatesiibacteriota</taxon>
    </lineage>
</organism>
<dbReference type="Pfam" id="PF00535">
    <property type="entry name" value="Glycos_transf_2"/>
    <property type="match status" value="1"/>
</dbReference>
<dbReference type="Pfam" id="PF13632">
    <property type="entry name" value="Glyco_trans_2_3"/>
    <property type="match status" value="1"/>
</dbReference>
<comment type="caution">
    <text evidence="4">The sequence shown here is derived from an EMBL/GenBank/DDBJ whole genome shotgun (WGS) entry which is preliminary data.</text>
</comment>
<evidence type="ECO:0000313" key="5">
    <source>
        <dbReference type="Proteomes" id="UP000177187"/>
    </source>
</evidence>
<keyword evidence="1" id="KW-0812">Transmembrane</keyword>
<dbReference type="PANTHER" id="PTHR43179:SF7">
    <property type="entry name" value="RHAMNOSYLTRANSFERASE WBBL"/>
    <property type="match status" value="1"/>
</dbReference>
<evidence type="ECO:0000313" key="4">
    <source>
        <dbReference type="EMBL" id="OGD78386.1"/>
    </source>
</evidence>
<feature type="transmembrane region" description="Helical" evidence="1">
    <location>
        <begin position="264"/>
        <end position="283"/>
    </location>
</feature>